<evidence type="ECO:0000313" key="1">
    <source>
        <dbReference type="EMBL" id="QEM42023.1"/>
    </source>
</evidence>
<dbReference type="EMBL" id="MN103543">
    <property type="protein sequence ID" value="QEM42023.1"/>
    <property type="molecule type" value="Genomic_DNA"/>
</dbReference>
<dbReference type="RefSeq" id="YP_010661034.1">
    <property type="nucleotide sequence ID" value="NC_070882.1"/>
</dbReference>
<evidence type="ECO:0000313" key="2">
    <source>
        <dbReference type="Proteomes" id="UP000322144"/>
    </source>
</evidence>
<sequence>MNTEIQTSVHITILQRIAEAVFVYYNNAFRREAANALPTVEVGDATVTFHHRSVDRRLSYVVAEVKVSDRLWNVVQEYSYGVPGGIDFQLVGGTVSDDIISDMEEVNSLFTEAVAYCSSNFDQYGKPITVKTKV</sequence>
<dbReference type="KEGG" id="vg:77937044"/>
<organism evidence="1 2">
    <name type="scientific">Pseudomonas phage vB_PaeM_PS119XW</name>
    <dbReference type="NCBI Taxonomy" id="2601632"/>
    <lineage>
        <taxon>Viruses</taxon>
        <taxon>Duplodnaviria</taxon>
        <taxon>Heunggongvirae</taxon>
        <taxon>Uroviricota</taxon>
        <taxon>Caudoviricetes</taxon>
        <taxon>Chimalliviridae</taxon>
        <taxon>Pawinskivirus</taxon>
        <taxon>Pawinskivirus PS119XW</taxon>
    </lineage>
</organism>
<dbReference type="GeneID" id="77937044"/>
<keyword evidence="2" id="KW-1185">Reference proteome</keyword>
<proteinExistence type="predicted"/>
<reference evidence="1 2" key="1">
    <citation type="submission" date="2019-06" db="EMBL/GenBank/DDBJ databases">
        <title>A distant relative of Phikzvirus genus phages from a therapeutic phage collection.</title>
        <authorList>
            <person name="Hejnowicz M.S."/>
            <person name="Dabrowski K."/>
            <person name="Gawor J."/>
            <person name="Weber-Dabrowska B."/>
            <person name="Gromadka R."/>
            <person name="Lobocka M.B."/>
        </authorList>
    </citation>
    <scope>NUCLEOTIDE SEQUENCE [LARGE SCALE GENOMIC DNA]</scope>
</reference>
<name>A0A5C1K910_9CAUD</name>
<accession>A0A5C1K910</accession>
<dbReference type="Proteomes" id="UP000322144">
    <property type="component" value="Segment"/>
</dbReference>
<protein>
    <submittedName>
        <fullName evidence="1">Uncharacterized protein</fullName>
    </submittedName>
</protein>